<keyword evidence="3" id="KW-0812">Transmembrane</keyword>
<keyword evidence="3" id="KW-1133">Transmembrane helix</keyword>
<keyword evidence="3" id="KW-0472">Membrane</keyword>
<protein>
    <submittedName>
        <fullName evidence="4">EscU/YscU/HrcU family type III secretion system export apparatus switch protein</fullName>
    </submittedName>
</protein>
<gene>
    <name evidence="4" type="ORF">RZS28_12515</name>
</gene>
<evidence type="ECO:0000313" key="4">
    <source>
        <dbReference type="EMBL" id="WOJ88634.1"/>
    </source>
</evidence>
<dbReference type="Pfam" id="PF01312">
    <property type="entry name" value="Bac_export_2"/>
    <property type="match status" value="1"/>
</dbReference>
<dbReference type="Proteomes" id="UP001626536">
    <property type="component" value="Chromosome"/>
</dbReference>
<evidence type="ECO:0000256" key="2">
    <source>
        <dbReference type="SAM" id="MobiDB-lite"/>
    </source>
</evidence>
<reference evidence="4 5" key="1">
    <citation type="submission" date="2023-10" db="EMBL/GenBank/DDBJ databases">
        <title>Novel methanotroph of the genus Methylocapsa from a subarctic wetland.</title>
        <authorList>
            <person name="Belova S.E."/>
            <person name="Oshkin I.Y."/>
            <person name="Miroshnikov K."/>
            <person name="Dedysh S.N."/>
        </authorList>
    </citation>
    <scope>NUCLEOTIDE SEQUENCE [LARGE SCALE GENOMIC DNA]</scope>
    <source>
        <strain evidence="4 5">RX1</strain>
    </source>
</reference>
<dbReference type="Gene3D" id="3.40.1690.10">
    <property type="entry name" value="secretion proteins EscU"/>
    <property type="match status" value="1"/>
</dbReference>
<dbReference type="Gene3D" id="6.10.250.2080">
    <property type="match status" value="1"/>
</dbReference>
<dbReference type="InterPro" id="IPR006135">
    <property type="entry name" value="T3SS_substrate_exporter"/>
</dbReference>
<feature type="transmembrane region" description="Helical" evidence="3">
    <location>
        <begin position="95"/>
        <end position="112"/>
    </location>
</feature>
<evidence type="ECO:0000256" key="3">
    <source>
        <dbReference type="SAM" id="Phobius"/>
    </source>
</evidence>
<feature type="transmembrane region" description="Helical" evidence="3">
    <location>
        <begin position="188"/>
        <end position="214"/>
    </location>
</feature>
<comment type="similarity">
    <text evidence="1">Belongs to the type III secretion exporter family.</text>
</comment>
<feature type="compositionally biased region" description="Basic and acidic residues" evidence="2">
    <location>
        <begin position="7"/>
        <end position="24"/>
    </location>
</feature>
<dbReference type="PANTHER" id="PTHR30531:SF12">
    <property type="entry name" value="FLAGELLAR BIOSYNTHETIC PROTEIN FLHB"/>
    <property type="match status" value="1"/>
</dbReference>
<proteinExistence type="inferred from homology"/>
<feature type="transmembrane region" description="Helical" evidence="3">
    <location>
        <begin position="34"/>
        <end position="51"/>
    </location>
</feature>
<evidence type="ECO:0000256" key="1">
    <source>
        <dbReference type="ARBA" id="ARBA00010690"/>
    </source>
</evidence>
<name>A0ABZ0HPU0_9HYPH</name>
<sequence length="360" mass="40336">MAEQADQDSKTEEPTENKIRDEVERGNVPISREASIFASVAGILIIAAFMIRESARSITITLERLFGDSSEWPLRNGFDAVALLAFVAWDMFRLLIPLFVILMVSGLLSSFLQNAPQIAPDRIRPDFQRISLVNGWRRIFGARGQAEFLKALFKLISVGAVISTVLRWEQGNLANAMAVEPEAIPEMILAIAMRLLSVVCIVTVLLLAVDLLWARAHWRRDLRMSKQDVKDELKRSEGDPLRKARLRSLALDRVRKSMIAAVPKATLVIANPTHYAIALRYVKEEGGAPVVLSKGQDLLALKIREIAEQNSIPIIEDKNLARSMYDSVEIDQAIPPEFYKAVAELIHFLYSKNPPRSSIK</sequence>
<dbReference type="EMBL" id="CP136862">
    <property type="protein sequence ID" value="WOJ88634.1"/>
    <property type="molecule type" value="Genomic_DNA"/>
</dbReference>
<dbReference type="PANTHER" id="PTHR30531">
    <property type="entry name" value="FLAGELLAR BIOSYNTHETIC PROTEIN FLHB"/>
    <property type="match status" value="1"/>
</dbReference>
<organism evidence="4 5">
    <name type="scientific">Methylocapsa polymorpha</name>
    <dbReference type="NCBI Taxonomy" id="3080828"/>
    <lineage>
        <taxon>Bacteria</taxon>
        <taxon>Pseudomonadati</taxon>
        <taxon>Pseudomonadota</taxon>
        <taxon>Alphaproteobacteria</taxon>
        <taxon>Hyphomicrobiales</taxon>
        <taxon>Beijerinckiaceae</taxon>
        <taxon>Methylocapsa</taxon>
    </lineage>
</organism>
<dbReference type="PRINTS" id="PR00950">
    <property type="entry name" value="TYPE3IMSPROT"/>
</dbReference>
<dbReference type="RefSeq" id="WP_407338072.1">
    <property type="nucleotide sequence ID" value="NZ_CP136862.1"/>
</dbReference>
<accession>A0ABZ0HPU0</accession>
<feature type="region of interest" description="Disordered" evidence="2">
    <location>
        <begin position="1"/>
        <end position="24"/>
    </location>
</feature>
<keyword evidence="5" id="KW-1185">Reference proteome</keyword>
<dbReference type="InterPro" id="IPR029025">
    <property type="entry name" value="T3SS_substrate_exporter_C"/>
</dbReference>
<evidence type="ECO:0000313" key="5">
    <source>
        <dbReference type="Proteomes" id="UP001626536"/>
    </source>
</evidence>
<dbReference type="SUPFAM" id="SSF160544">
    <property type="entry name" value="EscU C-terminal domain-like"/>
    <property type="match status" value="1"/>
</dbReference>